<accession>A0AB36P543</accession>
<gene>
    <name evidence="3" type="ORF">B0A72_03995</name>
    <name evidence="4" type="ORF">SAMN05444387_4249</name>
</gene>
<feature type="chain" id="PRO_5044349540" evidence="1">
    <location>
        <begin position="22"/>
        <end position="300"/>
    </location>
</feature>
<keyword evidence="3" id="KW-0808">Transferase</keyword>
<evidence type="ECO:0000313" key="5">
    <source>
        <dbReference type="Proteomes" id="UP000184216"/>
    </source>
</evidence>
<evidence type="ECO:0000313" key="6">
    <source>
        <dbReference type="Proteomes" id="UP000198431"/>
    </source>
</evidence>
<keyword evidence="5" id="KW-1185">Reference proteome</keyword>
<dbReference type="InterPro" id="IPR046235">
    <property type="entry name" value="DUF6268"/>
</dbReference>
<keyword evidence="3" id="KW-0418">Kinase</keyword>
<dbReference type="Pfam" id="PF19783">
    <property type="entry name" value="DUF6268"/>
    <property type="match status" value="1"/>
</dbReference>
<name>A0AB36P543_9FLAO</name>
<dbReference type="EMBL" id="MUHB01000004">
    <property type="protein sequence ID" value="OXB07020.1"/>
    <property type="molecule type" value="Genomic_DNA"/>
</dbReference>
<protein>
    <submittedName>
        <fullName evidence="3">Histidine kinase</fullName>
    </submittedName>
</protein>
<comment type="caution">
    <text evidence="3">The sequence shown here is derived from an EMBL/GenBank/DDBJ whole genome shotgun (WGS) entry which is preliminary data.</text>
</comment>
<evidence type="ECO:0000259" key="2">
    <source>
        <dbReference type="Pfam" id="PF19783"/>
    </source>
</evidence>
<organism evidence="3 6">
    <name type="scientific">Flavobacterium pectinovorum</name>
    <dbReference type="NCBI Taxonomy" id="29533"/>
    <lineage>
        <taxon>Bacteria</taxon>
        <taxon>Pseudomonadati</taxon>
        <taxon>Bacteroidota</taxon>
        <taxon>Flavobacteriia</taxon>
        <taxon>Flavobacteriales</taxon>
        <taxon>Flavobacteriaceae</taxon>
        <taxon>Flavobacterium</taxon>
    </lineage>
</organism>
<evidence type="ECO:0000256" key="1">
    <source>
        <dbReference type="SAM" id="SignalP"/>
    </source>
</evidence>
<proteinExistence type="predicted"/>
<feature type="signal peptide" evidence="1">
    <location>
        <begin position="1"/>
        <end position="21"/>
    </location>
</feature>
<dbReference type="AlphaFoldDB" id="A0AB36P543"/>
<dbReference type="Proteomes" id="UP000198431">
    <property type="component" value="Unassembled WGS sequence"/>
</dbReference>
<evidence type="ECO:0000313" key="4">
    <source>
        <dbReference type="EMBL" id="SHN13920.1"/>
    </source>
</evidence>
<keyword evidence="1" id="KW-0732">Signal</keyword>
<sequence>MKTTLILAALLFLLMNVKSRAQVSFKTEYFGTSNYKNNDGEKVGNSKGSAMVYSGIANIPLAVKINKDSLASTWVLNLSGDHASLDNKNFTQGLVLSHITNLQLSVVNIRQLSQKWSVIAFAGAGIYTSETQISKVNANSILGNGGAIFVKKINPKLDLGAGLALTNTLGYPMLFPALYVNYNSEGKYTFKFSMLNGIQASAGYNFNKTFDLHLITEMNGQMALLKKDGKNVIFTHQYAVAGLRPEIKINKNISLPITLGVNAVRFAYFQDRNLKSFFKDKESSYFDFSPYAAAQINYKF</sequence>
<dbReference type="GO" id="GO:0016301">
    <property type="term" value="F:kinase activity"/>
    <property type="evidence" value="ECO:0007669"/>
    <property type="project" value="UniProtKB-KW"/>
</dbReference>
<dbReference type="RefSeq" id="WP_073397907.1">
    <property type="nucleotide sequence ID" value="NZ_FRBX01000007.1"/>
</dbReference>
<reference evidence="3 6" key="1">
    <citation type="submission" date="2016-11" db="EMBL/GenBank/DDBJ databases">
        <title>Whole genomes of Flavobacteriaceae.</title>
        <authorList>
            <person name="Stine C."/>
            <person name="Li C."/>
            <person name="Tadesse D."/>
        </authorList>
    </citation>
    <scope>NUCLEOTIDE SEQUENCE [LARGE SCALE GENOMIC DNA]</scope>
    <source>
        <strain evidence="3 6">ATCC 19366</strain>
    </source>
</reference>
<dbReference type="Proteomes" id="UP000184216">
    <property type="component" value="Unassembled WGS sequence"/>
</dbReference>
<dbReference type="EMBL" id="FRBX01000007">
    <property type="protein sequence ID" value="SHN13920.1"/>
    <property type="molecule type" value="Genomic_DNA"/>
</dbReference>
<feature type="domain" description="DUF6268" evidence="2">
    <location>
        <begin position="19"/>
        <end position="299"/>
    </location>
</feature>
<evidence type="ECO:0000313" key="3">
    <source>
        <dbReference type="EMBL" id="OXB07020.1"/>
    </source>
</evidence>
<reference evidence="4 5" key="2">
    <citation type="submission" date="2016-11" db="EMBL/GenBank/DDBJ databases">
        <authorList>
            <person name="Varghese N."/>
            <person name="Submissions S."/>
        </authorList>
    </citation>
    <scope>NUCLEOTIDE SEQUENCE [LARGE SCALE GENOMIC DNA]</scope>
    <source>
        <strain evidence="4 5">DSM 6368</strain>
    </source>
</reference>